<evidence type="ECO:0000256" key="1">
    <source>
        <dbReference type="ARBA" id="ARBA00023125"/>
    </source>
</evidence>
<dbReference type="InterPro" id="IPR050109">
    <property type="entry name" value="HTH-type_TetR-like_transc_reg"/>
</dbReference>
<feature type="DNA-binding region" description="H-T-H motif" evidence="2">
    <location>
        <begin position="36"/>
        <end position="55"/>
    </location>
</feature>
<evidence type="ECO:0000313" key="5">
    <source>
        <dbReference type="Proteomes" id="UP000198916"/>
    </source>
</evidence>
<dbReference type="SUPFAM" id="SSF46689">
    <property type="entry name" value="Homeodomain-like"/>
    <property type="match status" value="1"/>
</dbReference>
<dbReference type="InterPro" id="IPR001647">
    <property type="entry name" value="HTH_TetR"/>
</dbReference>
<dbReference type="STRING" id="332977.SAMN05421740_102351"/>
<keyword evidence="5" id="KW-1185">Reference proteome</keyword>
<dbReference type="PANTHER" id="PTHR30328">
    <property type="entry name" value="TRANSCRIPTIONAL REPRESSOR"/>
    <property type="match status" value="1"/>
</dbReference>
<sequence>MARKIEGEHRNKELTKKKLIDSVGEVLRREGYTKLGVNNIANHAGVSKKLIYRYFESVDNLIEAYIKEMDFWMTLRSQEDELANIHSHNFGRDLASTFLGSLFEHLEDRPEAQKIILYELSENNKLLHEISMVREMFGSKLFKMTDPIFEGTGIDLRAVYAILLGGVYYMTLHANGAGGTVCEIDSKKDEGKQRLIKAMETIVEMCYNEAERVKLAKL</sequence>
<accession>A0A1H7ISQ9</accession>
<dbReference type="Gene3D" id="1.10.357.10">
    <property type="entry name" value="Tetracycline Repressor, domain 2"/>
    <property type="match status" value="1"/>
</dbReference>
<dbReference type="Pfam" id="PF00440">
    <property type="entry name" value="TetR_N"/>
    <property type="match status" value="1"/>
</dbReference>
<organism evidence="4 5">
    <name type="scientific">Parapedobacter koreensis</name>
    <dbReference type="NCBI Taxonomy" id="332977"/>
    <lineage>
        <taxon>Bacteria</taxon>
        <taxon>Pseudomonadati</taxon>
        <taxon>Bacteroidota</taxon>
        <taxon>Sphingobacteriia</taxon>
        <taxon>Sphingobacteriales</taxon>
        <taxon>Sphingobacteriaceae</taxon>
        <taxon>Parapedobacter</taxon>
    </lineage>
</organism>
<dbReference type="GO" id="GO:0003677">
    <property type="term" value="F:DNA binding"/>
    <property type="evidence" value="ECO:0007669"/>
    <property type="project" value="UniProtKB-UniRule"/>
</dbReference>
<evidence type="ECO:0000259" key="3">
    <source>
        <dbReference type="PROSITE" id="PS50977"/>
    </source>
</evidence>
<protein>
    <submittedName>
        <fullName evidence="4">Transcriptional regulator, TetR family</fullName>
    </submittedName>
</protein>
<reference evidence="5" key="1">
    <citation type="submission" date="2016-10" db="EMBL/GenBank/DDBJ databases">
        <authorList>
            <person name="Varghese N."/>
            <person name="Submissions S."/>
        </authorList>
    </citation>
    <scope>NUCLEOTIDE SEQUENCE [LARGE SCALE GENOMIC DNA]</scope>
    <source>
        <strain evidence="5">Jip14</strain>
    </source>
</reference>
<keyword evidence="1 2" id="KW-0238">DNA-binding</keyword>
<dbReference type="RefSeq" id="WP_090603494.1">
    <property type="nucleotide sequence ID" value="NZ_FNZR01000002.1"/>
</dbReference>
<name>A0A1H7ISQ9_9SPHI</name>
<evidence type="ECO:0000313" key="4">
    <source>
        <dbReference type="EMBL" id="SEK65438.1"/>
    </source>
</evidence>
<proteinExistence type="predicted"/>
<dbReference type="InterPro" id="IPR009057">
    <property type="entry name" value="Homeodomain-like_sf"/>
</dbReference>
<evidence type="ECO:0000256" key="2">
    <source>
        <dbReference type="PROSITE-ProRule" id="PRU00335"/>
    </source>
</evidence>
<dbReference type="PROSITE" id="PS50977">
    <property type="entry name" value="HTH_TETR_2"/>
    <property type="match status" value="1"/>
</dbReference>
<dbReference type="PRINTS" id="PR00455">
    <property type="entry name" value="HTHTETR"/>
</dbReference>
<feature type="domain" description="HTH tetR-type" evidence="3">
    <location>
        <begin position="13"/>
        <end position="73"/>
    </location>
</feature>
<dbReference type="AlphaFoldDB" id="A0A1H7ISQ9"/>
<gene>
    <name evidence="4" type="ORF">SAMN05421740_102351</name>
</gene>
<dbReference type="PANTHER" id="PTHR30328:SF54">
    <property type="entry name" value="HTH-TYPE TRANSCRIPTIONAL REPRESSOR SCO4008"/>
    <property type="match status" value="1"/>
</dbReference>
<dbReference type="EMBL" id="FNZR01000002">
    <property type="protein sequence ID" value="SEK65438.1"/>
    <property type="molecule type" value="Genomic_DNA"/>
</dbReference>
<dbReference type="Proteomes" id="UP000198916">
    <property type="component" value="Unassembled WGS sequence"/>
</dbReference>
<dbReference type="OrthoDB" id="836882at2"/>